<organism evidence="1">
    <name type="scientific">gut metagenome</name>
    <dbReference type="NCBI Taxonomy" id="749906"/>
    <lineage>
        <taxon>unclassified sequences</taxon>
        <taxon>metagenomes</taxon>
        <taxon>organismal metagenomes</taxon>
    </lineage>
</organism>
<accession>J9GBD9</accession>
<feature type="non-terminal residue" evidence="1">
    <location>
        <position position="1"/>
    </location>
</feature>
<comment type="caution">
    <text evidence="1">The sequence shown here is derived from an EMBL/GenBank/DDBJ whole genome shotgun (WGS) entry which is preliminary data.</text>
</comment>
<sequence length="252" mass="29131">QTTRNAEVDSHIKQSKKFFRSITAGANNQWKFTFYQFENFYQSTPDADKMTADEIALQYNKEFNLKQGAEKTAQNVRDSFNSYPNTFSDFAYSLRERQVKLKGSDGKGGVYIPNDPSNKDDTIFVVNGDFEFAPRNSSYIRLEGEYYNPKEPAKRMKNDPHSQRYEKDYPLDQYPYWGAGQKPVSSKDAALLRTRTATVVYFIHLGYVGGDNYGLNAPTAQQPNTQRQSTMDFDSYQKKVNDFNVLRNHHYT</sequence>
<reference evidence="1" key="1">
    <citation type="journal article" date="2012" name="PLoS ONE">
        <title>Gene sets for utilization of primary and secondary nutrition supplies in the distal gut of endangered iberian lynx.</title>
        <authorList>
            <person name="Alcaide M."/>
            <person name="Messina E."/>
            <person name="Richter M."/>
            <person name="Bargiela R."/>
            <person name="Peplies J."/>
            <person name="Huws S.A."/>
            <person name="Newbold C.J."/>
            <person name="Golyshin P.N."/>
            <person name="Simon M.A."/>
            <person name="Lopez G."/>
            <person name="Yakimov M.M."/>
            <person name="Ferrer M."/>
        </authorList>
    </citation>
    <scope>NUCLEOTIDE SEQUENCE</scope>
</reference>
<dbReference type="EMBL" id="AMCI01005133">
    <property type="protein sequence ID" value="EJW96739.1"/>
    <property type="molecule type" value="Genomic_DNA"/>
</dbReference>
<evidence type="ECO:0000313" key="1">
    <source>
        <dbReference type="EMBL" id="EJW96739.1"/>
    </source>
</evidence>
<feature type="non-terminal residue" evidence="1">
    <location>
        <position position="252"/>
    </location>
</feature>
<gene>
    <name evidence="1" type="ORF">EVA_15154</name>
</gene>
<proteinExistence type="predicted"/>
<protein>
    <submittedName>
        <fullName evidence="1">Uncharacterized protein</fullName>
    </submittedName>
</protein>
<dbReference type="AlphaFoldDB" id="J9GBD9"/>
<name>J9GBD9_9ZZZZ</name>